<dbReference type="Proteomes" id="UP000220106">
    <property type="component" value="Unassembled WGS sequence"/>
</dbReference>
<feature type="domain" description="PLD phosphodiesterase" evidence="2">
    <location>
        <begin position="156"/>
        <end position="183"/>
    </location>
</feature>
<dbReference type="CDD" id="cd09111">
    <property type="entry name" value="PLDc_ymdC_like_1"/>
    <property type="match status" value="1"/>
</dbReference>
<feature type="domain" description="PLD phosphodiesterase" evidence="2">
    <location>
        <begin position="376"/>
        <end position="403"/>
    </location>
</feature>
<organism evidence="3 4">
    <name type="scientific">Peribacillus butanolivorans</name>
    <dbReference type="NCBI Taxonomy" id="421767"/>
    <lineage>
        <taxon>Bacteria</taxon>
        <taxon>Bacillati</taxon>
        <taxon>Bacillota</taxon>
        <taxon>Bacilli</taxon>
        <taxon>Bacillales</taxon>
        <taxon>Bacillaceae</taxon>
        <taxon>Peribacillus</taxon>
    </lineage>
</organism>
<dbReference type="SUPFAM" id="SSF56024">
    <property type="entry name" value="Phospholipase D/nuclease"/>
    <property type="match status" value="2"/>
</dbReference>
<dbReference type="RefSeq" id="WP_098175623.1">
    <property type="nucleotide sequence ID" value="NZ_NUEQ01000014.1"/>
</dbReference>
<keyword evidence="1" id="KW-0812">Transmembrane</keyword>
<evidence type="ECO:0000313" key="4">
    <source>
        <dbReference type="Proteomes" id="UP000220106"/>
    </source>
</evidence>
<keyword evidence="1" id="KW-0472">Membrane</keyword>
<comment type="caution">
    <text evidence="3">The sequence shown here is derived from an EMBL/GenBank/DDBJ whole genome shotgun (WGS) entry which is preliminary data.</text>
</comment>
<dbReference type="GO" id="GO:0030572">
    <property type="term" value="F:phosphatidyltransferase activity"/>
    <property type="evidence" value="ECO:0007669"/>
    <property type="project" value="UniProtKB-ARBA"/>
</dbReference>
<dbReference type="InterPro" id="IPR025202">
    <property type="entry name" value="PLD-like_dom"/>
</dbReference>
<feature type="transmembrane region" description="Helical" evidence="1">
    <location>
        <begin position="12"/>
        <end position="32"/>
    </location>
</feature>
<dbReference type="Gene3D" id="3.30.870.10">
    <property type="entry name" value="Endonuclease Chain A"/>
    <property type="match status" value="2"/>
</dbReference>
<dbReference type="SMART" id="SM00155">
    <property type="entry name" value="PLDc"/>
    <property type="match status" value="2"/>
</dbReference>
<sequence length="476" mass="54458">MTAQTMMKGFLLVLLLYFLYIVVTAVVLFYFLKEKEEDRPIKHISAYMGEKESTVDRVLLLEDGYESGLARMRMIQEAQHSIDIAYYAFGKGKSSELILGALFEAADRGVKVRILLDGISHGLRGRLSSVRYALASHENIELRYYETFKPFKPWTWHNRLHDKIITTDGKLGIIGGRNIADKYLANNPPKNYVYDRDVLIFNAKQEKDSVIVEMKDYIHELWIHPYTSKVFVDLSKRQKEKGKRVRDTLLNQYSKAIQNNADFVNPAIDWSKSTTPTKKVSFIHNPIERFNKHPFVWRSLVDIAANANKSVLIQSPYIVPADAMKEYVPKNMDSKADWTILTNSVTSTPNVIAFSSYLALRDSIVESGARLYEYSKLYSLHGKSAVYDQRLSAVGSFNLDSRSAFLNTESIVIIDGEEFAAQLIGAIESKISDSTLVADNKRYIEPPEDQKKEKSFFKATFLNALSKITVYWKRFI</sequence>
<dbReference type="Pfam" id="PF13091">
    <property type="entry name" value="PLDc_2"/>
    <property type="match status" value="2"/>
</dbReference>
<gene>
    <name evidence="3" type="ORF">CN689_09015</name>
</gene>
<evidence type="ECO:0000259" key="2">
    <source>
        <dbReference type="PROSITE" id="PS50035"/>
    </source>
</evidence>
<evidence type="ECO:0000313" key="3">
    <source>
        <dbReference type="EMBL" id="PEJ34272.1"/>
    </source>
</evidence>
<protein>
    <submittedName>
        <fullName evidence="3">Phospholipase</fullName>
    </submittedName>
</protein>
<dbReference type="PANTHER" id="PTHR21248:SF12">
    <property type="entry name" value="CARDIOLIPIN SYNTHASE C"/>
    <property type="match status" value="1"/>
</dbReference>
<dbReference type="CDD" id="cd09113">
    <property type="entry name" value="PLDc_ymdC_like_2"/>
    <property type="match status" value="1"/>
</dbReference>
<dbReference type="PANTHER" id="PTHR21248">
    <property type="entry name" value="CARDIOLIPIN SYNTHASE"/>
    <property type="match status" value="1"/>
</dbReference>
<evidence type="ECO:0000256" key="1">
    <source>
        <dbReference type="SAM" id="Phobius"/>
    </source>
</evidence>
<keyword evidence="1" id="KW-1133">Transmembrane helix</keyword>
<dbReference type="InterPro" id="IPR001736">
    <property type="entry name" value="PLipase_D/transphosphatidylase"/>
</dbReference>
<reference evidence="3 4" key="1">
    <citation type="submission" date="2017-09" db="EMBL/GenBank/DDBJ databases">
        <title>Large-scale bioinformatics analysis of Bacillus genomes uncovers conserved roles of natural products in bacterial physiology.</title>
        <authorList>
            <consortium name="Agbiome Team Llc"/>
            <person name="Bleich R.M."/>
            <person name="Kirk G.J."/>
            <person name="Santa Maria K.C."/>
            <person name="Allen S.E."/>
            <person name="Farag S."/>
            <person name="Shank E.A."/>
            <person name="Bowers A."/>
        </authorList>
    </citation>
    <scope>NUCLEOTIDE SEQUENCE [LARGE SCALE GENOMIC DNA]</scope>
    <source>
        <strain evidence="3 4">AFS003229</strain>
    </source>
</reference>
<proteinExistence type="predicted"/>
<name>A0AAX0S5L5_9BACI</name>
<dbReference type="EMBL" id="NUEQ01000014">
    <property type="protein sequence ID" value="PEJ34272.1"/>
    <property type="molecule type" value="Genomic_DNA"/>
</dbReference>
<accession>A0AAX0S5L5</accession>
<dbReference type="PROSITE" id="PS50035">
    <property type="entry name" value="PLD"/>
    <property type="match status" value="2"/>
</dbReference>
<dbReference type="AlphaFoldDB" id="A0AAX0S5L5"/>
<dbReference type="GO" id="GO:0032049">
    <property type="term" value="P:cardiolipin biosynthetic process"/>
    <property type="evidence" value="ECO:0007669"/>
    <property type="project" value="UniProtKB-ARBA"/>
</dbReference>